<dbReference type="InterPro" id="IPR012337">
    <property type="entry name" value="RNaseH-like_sf"/>
</dbReference>
<accession>A0AAD7HC07</accession>
<evidence type="ECO:0000313" key="4">
    <source>
        <dbReference type="Proteomes" id="UP001215280"/>
    </source>
</evidence>
<dbReference type="EMBL" id="JARJLG010000329">
    <property type="protein sequence ID" value="KAJ7716665.1"/>
    <property type="molecule type" value="Genomic_DNA"/>
</dbReference>
<feature type="region of interest" description="Disordered" evidence="1">
    <location>
        <begin position="103"/>
        <end position="136"/>
    </location>
</feature>
<feature type="transmembrane region" description="Helical" evidence="2">
    <location>
        <begin position="69"/>
        <end position="87"/>
    </location>
</feature>
<evidence type="ECO:0000256" key="2">
    <source>
        <dbReference type="SAM" id="Phobius"/>
    </source>
</evidence>
<feature type="region of interest" description="Disordered" evidence="1">
    <location>
        <begin position="256"/>
        <end position="285"/>
    </location>
</feature>
<feature type="compositionally biased region" description="Basic and acidic residues" evidence="1">
    <location>
        <begin position="103"/>
        <end position="121"/>
    </location>
</feature>
<proteinExistence type="predicted"/>
<evidence type="ECO:0000313" key="3">
    <source>
        <dbReference type="EMBL" id="KAJ7716665.1"/>
    </source>
</evidence>
<evidence type="ECO:0000256" key="1">
    <source>
        <dbReference type="SAM" id="MobiDB-lite"/>
    </source>
</evidence>
<name>A0AAD7HC07_9AGAR</name>
<dbReference type="GO" id="GO:0003676">
    <property type="term" value="F:nucleic acid binding"/>
    <property type="evidence" value="ECO:0007669"/>
    <property type="project" value="InterPro"/>
</dbReference>
<feature type="compositionally biased region" description="Basic and acidic residues" evidence="1">
    <location>
        <begin position="329"/>
        <end position="339"/>
    </location>
</feature>
<dbReference type="Proteomes" id="UP001215280">
    <property type="component" value="Unassembled WGS sequence"/>
</dbReference>
<protein>
    <recommendedName>
        <fullName evidence="5">RNase H type-1 domain-containing protein</fullName>
    </recommendedName>
</protein>
<evidence type="ECO:0008006" key="5">
    <source>
        <dbReference type="Google" id="ProtNLM"/>
    </source>
</evidence>
<dbReference type="Gene3D" id="3.30.420.10">
    <property type="entry name" value="Ribonuclease H-like superfamily/Ribonuclease H"/>
    <property type="match status" value="1"/>
</dbReference>
<dbReference type="AlphaFoldDB" id="A0AAD7HC07"/>
<sequence>MACHFVYFHGYSTKDASTAKRQASVFNVATSAHDVSIALWETVTNIDTFSNLSKLLRPLMQRESQLLKFKNILAVALLVVALGVVYVEINGRMKYLKPEELETKKRTKGGPDTEAGDRRSTGIECSSPQNGRPEDLPCIEGTTDCGSLRGVEKSTVEADPGNAISSANGAQAAELTSKILQIHDAAFSLEQRDSIFTAGTLRKLQSSTVAIATWGAVPPRALVVHALVVPRVVREPLFLSRQVRSVDILAKERERHALGPDDRDEEDEGRDDANEDAPHFGVVGDDHAVDCRLEGTLVETSKMVVDTVTRQGGMTHNKDAAAPTSTHDQGPDSSREAAERGGSGAGGEAGELGEVGRRRGCEGTGVAGDLWSAGAGVRGHAARVCAAATPEHVRAADDVRGVGVVGPEDAEGSGGEQAEGWTGGGEEAGKAVIRYASLPPTHPLHAEVSKAERWGPVLKHPTLHFLMTKYKDVRQKKVEEVMAMRRRAGWWRWWMWAWPRRREAKEEALAEQSRKVGAAAVMMVNGVVTRTAGVRLGSARRYPGVRGGRGWRDPGDGVVEAGNRGGDCGEDAFTAGQHLGSQDGGEREGGHGRTGHYLWDIFHRSLRLARAKHTEMRLQVKWTPGHVDIPGNEAADEAAKRAALEGTFGQGLTVLSNLPCTLTHHRLLKKVARKQFVRSPCYARSKDIDDTLPSPKYRQLILPLPHKHSSLLFQLCSRHAPLHKERIIPYVPVLRNARRDGRPLLAFLPAASRKAPQTSHLLSDQELLPPLFTFIQRSGRFRSVRTRPDLVEDTQKFRGGLSSYFTRQDIDGYIHSEYYIYHMP</sequence>
<keyword evidence="4" id="KW-1185">Reference proteome</keyword>
<keyword evidence="2" id="KW-0812">Transmembrane</keyword>
<dbReference type="SUPFAM" id="SSF53098">
    <property type="entry name" value="Ribonuclease H-like"/>
    <property type="match status" value="1"/>
</dbReference>
<organism evidence="3 4">
    <name type="scientific">Mycena maculata</name>
    <dbReference type="NCBI Taxonomy" id="230809"/>
    <lineage>
        <taxon>Eukaryota</taxon>
        <taxon>Fungi</taxon>
        <taxon>Dikarya</taxon>
        <taxon>Basidiomycota</taxon>
        <taxon>Agaricomycotina</taxon>
        <taxon>Agaricomycetes</taxon>
        <taxon>Agaricomycetidae</taxon>
        <taxon>Agaricales</taxon>
        <taxon>Marasmiineae</taxon>
        <taxon>Mycenaceae</taxon>
        <taxon>Mycena</taxon>
    </lineage>
</organism>
<reference evidence="3" key="1">
    <citation type="submission" date="2023-03" db="EMBL/GenBank/DDBJ databases">
        <title>Massive genome expansion in bonnet fungi (Mycena s.s.) driven by repeated elements and novel gene families across ecological guilds.</title>
        <authorList>
            <consortium name="Lawrence Berkeley National Laboratory"/>
            <person name="Harder C.B."/>
            <person name="Miyauchi S."/>
            <person name="Viragh M."/>
            <person name="Kuo A."/>
            <person name="Thoen E."/>
            <person name="Andreopoulos B."/>
            <person name="Lu D."/>
            <person name="Skrede I."/>
            <person name="Drula E."/>
            <person name="Henrissat B."/>
            <person name="Morin E."/>
            <person name="Kohler A."/>
            <person name="Barry K."/>
            <person name="LaButti K."/>
            <person name="Morin E."/>
            <person name="Salamov A."/>
            <person name="Lipzen A."/>
            <person name="Mereny Z."/>
            <person name="Hegedus B."/>
            <person name="Baldrian P."/>
            <person name="Stursova M."/>
            <person name="Weitz H."/>
            <person name="Taylor A."/>
            <person name="Grigoriev I.V."/>
            <person name="Nagy L.G."/>
            <person name="Martin F."/>
            <person name="Kauserud H."/>
        </authorList>
    </citation>
    <scope>NUCLEOTIDE SEQUENCE</scope>
    <source>
        <strain evidence="3">CBHHK188m</strain>
    </source>
</reference>
<gene>
    <name evidence="3" type="ORF">DFH07DRAFT_785351</name>
</gene>
<keyword evidence="2" id="KW-0472">Membrane</keyword>
<comment type="caution">
    <text evidence="3">The sequence shown here is derived from an EMBL/GenBank/DDBJ whole genome shotgun (WGS) entry which is preliminary data.</text>
</comment>
<feature type="region of interest" description="Disordered" evidence="1">
    <location>
        <begin position="310"/>
        <end position="356"/>
    </location>
</feature>
<keyword evidence="2" id="KW-1133">Transmembrane helix</keyword>
<dbReference type="InterPro" id="IPR036397">
    <property type="entry name" value="RNaseH_sf"/>
</dbReference>
<feature type="compositionally biased region" description="Acidic residues" evidence="1">
    <location>
        <begin position="262"/>
        <end position="275"/>
    </location>
</feature>
<feature type="compositionally biased region" description="Gly residues" evidence="1">
    <location>
        <begin position="341"/>
        <end position="350"/>
    </location>
</feature>